<organism evidence="5 6">
    <name type="scientific">Candidatus Blautia faecavium</name>
    <dbReference type="NCBI Taxonomy" id="2838487"/>
    <lineage>
        <taxon>Bacteria</taxon>
        <taxon>Bacillati</taxon>
        <taxon>Bacillota</taxon>
        <taxon>Clostridia</taxon>
        <taxon>Lachnospirales</taxon>
        <taxon>Lachnospiraceae</taxon>
        <taxon>Blautia</taxon>
    </lineage>
</organism>
<comment type="caution">
    <text evidence="5">The sequence shown here is derived from an EMBL/GenBank/DDBJ whole genome shotgun (WGS) entry which is preliminary data.</text>
</comment>
<dbReference type="InterPro" id="IPR000835">
    <property type="entry name" value="HTH_MarR-typ"/>
</dbReference>
<gene>
    <name evidence="5" type="ORF">IAA06_13485</name>
</gene>
<feature type="domain" description="HTH marR-type" evidence="4">
    <location>
        <begin position="1"/>
        <end position="141"/>
    </location>
</feature>
<dbReference type="PROSITE" id="PS50995">
    <property type="entry name" value="HTH_MARR_2"/>
    <property type="match status" value="1"/>
</dbReference>
<dbReference type="Proteomes" id="UP000823842">
    <property type="component" value="Unassembled WGS sequence"/>
</dbReference>
<dbReference type="GO" id="GO:0003700">
    <property type="term" value="F:DNA-binding transcription factor activity"/>
    <property type="evidence" value="ECO:0007669"/>
    <property type="project" value="InterPro"/>
</dbReference>
<keyword evidence="2" id="KW-0238">DNA-binding</keyword>
<dbReference type="AlphaFoldDB" id="A0A9D2LVC3"/>
<reference evidence="5" key="2">
    <citation type="submission" date="2021-04" db="EMBL/GenBank/DDBJ databases">
        <authorList>
            <person name="Gilroy R."/>
        </authorList>
    </citation>
    <scope>NUCLEOTIDE SEQUENCE</scope>
    <source>
        <strain evidence="5">ChiSjej1B19-5720</strain>
    </source>
</reference>
<reference evidence="5" key="1">
    <citation type="journal article" date="2021" name="PeerJ">
        <title>Extensive microbial diversity within the chicken gut microbiome revealed by metagenomics and culture.</title>
        <authorList>
            <person name="Gilroy R."/>
            <person name="Ravi A."/>
            <person name="Getino M."/>
            <person name="Pursley I."/>
            <person name="Horton D.L."/>
            <person name="Alikhan N.F."/>
            <person name="Baker D."/>
            <person name="Gharbi K."/>
            <person name="Hall N."/>
            <person name="Watson M."/>
            <person name="Adriaenssens E.M."/>
            <person name="Foster-Nyarko E."/>
            <person name="Jarju S."/>
            <person name="Secka A."/>
            <person name="Antonio M."/>
            <person name="Oren A."/>
            <person name="Chaudhuri R.R."/>
            <person name="La Ragione R."/>
            <person name="Hildebrand F."/>
            <person name="Pallen M.J."/>
        </authorList>
    </citation>
    <scope>NUCLEOTIDE SEQUENCE</scope>
    <source>
        <strain evidence="5">ChiSjej1B19-5720</strain>
    </source>
</reference>
<sequence length="163" mass="19224">MGEDAGKWINLVSHQLKRQIFCQDHKENGQDNLTNMQKHILHFILLETMHRDLYQKDLEKEFKVRRSTATGTLQLLERKGYIYREPVKEDARLKRIVPTESALSIRKSLLENISRREKQIREGIADEDMEVFMRVLKKISANLSDGEKTKDSKNVWKGRETDE</sequence>
<evidence type="ECO:0000313" key="5">
    <source>
        <dbReference type="EMBL" id="HJB29786.1"/>
    </source>
</evidence>
<keyword evidence="3" id="KW-0804">Transcription</keyword>
<evidence type="ECO:0000256" key="1">
    <source>
        <dbReference type="ARBA" id="ARBA00023015"/>
    </source>
</evidence>
<accession>A0A9D2LVC3</accession>
<dbReference type="PANTHER" id="PTHR42756">
    <property type="entry name" value="TRANSCRIPTIONAL REGULATOR, MARR"/>
    <property type="match status" value="1"/>
</dbReference>
<proteinExistence type="predicted"/>
<keyword evidence="1" id="KW-0805">Transcription regulation</keyword>
<dbReference type="SUPFAM" id="SSF46785">
    <property type="entry name" value="Winged helix' DNA-binding domain"/>
    <property type="match status" value="1"/>
</dbReference>
<dbReference type="Pfam" id="PF12802">
    <property type="entry name" value="MarR_2"/>
    <property type="match status" value="1"/>
</dbReference>
<evidence type="ECO:0000256" key="3">
    <source>
        <dbReference type="ARBA" id="ARBA00023163"/>
    </source>
</evidence>
<evidence type="ECO:0000256" key="2">
    <source>
        <dbReference type="ARBA" id="ARBA00023125"/>
    </source>
</evidence>
<dbReference type="GO" id="GO:0003677">
    <property type="term" value="F:DNA binding"/>
    <property type="evidence" value="ECO:0007669"/>
    <property type="project" value="UniProtKB-KW"/>
</dbReference>
<protein>
    <submittedName>
        <fullName evidence="5">MarR family transcriptional regulator</fullName>
    </submittedName>
</protein>
<dbReference type="PRINTS" id="PR00598">
    <property type="entry name" value="HTHMARR"/>
</dbReference>
<dbReference type="PANTHER" id="PTHR42756:SF1">
    <property type="entry name" value="TRANSCRIPTIONAL REPRESSOR OF EMRAB OPERON"/>
    <property type="match status" value="1"/>
</dbReference>
<evidence type="ECO:0000259" key="4">
    <source>
        <dbReference type="PROSITE" id="PS50995"/>
    </source>
</evidence>
<dbReference type="EMBL" id="DWYZ01000254">
    <property type="protein sequence ID" value="HJB29786.1"/>
    <property type="molecule type" value="Genomic_DNA"/>
</dbReference>
<dbReference type="Gene3D" id="1.10.10.10">
    <property type="entry name" value="Winged helix-like DNA-binding domain superfamily/Winged helix DNA-binding domain"/>
    <property type="match status" value="1"/>
</dbReference>
<dbReference type="InterPro" id="IPR036388">
    <property type="entry name" value="WH-like_DNA-bd_sf"/>
</dbReference>
<dbReference type="InterPro" id="IPR036390">
    <property type="entry name" value="WH_DNA-bd_sf"/>
</dbReference>
<name>A0A9D2LVC3_9FIRM</name>
<evidence type="ECO:0000313" key="6">
    <source>
        <dbReference type="Proteomes" id="UP000823842"/>
    </source>
</evidence>
<dbReference type="SMART" id="SM00347">
    <property type="entry name" value="HTH_MARR"/>
    <property type="match status" value="1"/>
</dbReference>